<evidence type="ECO:0000256" key="4">
    <source>
        <dbReference type="ARBA" id="ARBA00022692"/>
    </source>
</evidence>
<accession>A0A1G8DKN3</accession>
<dbReference type="PANTHER" id="PTHR43663:SF1">
    <property type="entry name" value="CHROMATE TRANSPORTER"/>
    <property type="match status" value="1"/>
</dbReference>
<name>A0A1G8DKN3_9BURK</name>
<dbReference type="PANTHER" id="PTHR43663">
    <property type="entry name" value="CHROMATE TRANSPORT PROTEIN-RELATED"/>
    <property type="match status" value="1"/>
</dbReference>
<feature type="transmembrane region" description="Helical" evidence="7">
    <location>
        <begin position="107"/>
        <end position="124"/>
    </location>
</feature>
<keyword evidence="3" id="KW-1003">Cell membrane</keyword>
<evidence type="ECO:0000256" key="1">
    <source>
        <dbReference type="ARBA" id="ARBA00004651"/>
    </source>
</evidence>
<dbReference type="InterPro" id="IPR052518">
    <property type="entry name" value="CHR_Transporter"/>
</dbReference>
<gene>
    <name evidence="9" type="ORF">SAMN05216466_11165</name>
</gene>
<dbReference type="GO" id="GO:0015109">
    <property type="term" value="F:chromate transmembrane transporter activity"/>
    <property type="evidence" value="ECO:0007669"/>
    <property type="project" value="InterPro"/>
</dbReference>
<keyword evidence="4 7" id="KW-0812">Transmembrane</keyword>
<protein>
    <submittedName>
        <fullName evidence="9">Chromate transporter</fullName>
    </submittedName>
</protein>
<feature type="chain" id="PRO_5011695615" evidence="8">
    <location>
        <begin position="20"/>
        <end position="177"/>
    </location>
</feature>
<dbReference type="Pfam" id="PF02417">
    <property type="entry name" value="Chromate_transp"/>
    <property type="match status" value="1"/>
</dbReference>
<evidence type="ECO:0000256" key="2">
    <source>
        <dbReference type="ARBA" id="ARBA00005262"/>
    </source>
</evidence>
<feature type="transmembrane region" description="Helical" evidence="7">
    <location>
        <begin position="75"/>
        <end position="95"/>
    </location>
</feature>
<keyword evidence="6 7" id="KW-0472">Membrane</keyword>
<evidence type="ECO:0000256" key="8">
    <source>
        <dbReference type="SAM" id="SignalP"/>
    </source>
</evidence>
<comment type="similarity">
    <text evidence="2">Belongs to the chromate ion transporter (CHR) (TC 2.A.51) family.</text>
</comment>
<keyword evidence="8" id="KW-0732">Signal</keyword>
<evidence type="ECO:0000256" key="5">
    <source>
        <dbReference type="ARBA" id="ARBA00022989"/>
    </source>
</evidence>
<dbReference type="InterPro" id="IPR003370">
    <property type="entry name" value="Chromate_transpt"/>
</dbReference>
<keyword evidence="5 7" id="KW-1133">Transmembrane helix</keyword>
<reference evidence="9 10" key="1">
    <citation type="submission" date="2016-10" db="EMBL/GenBank/DDBJ databases">
        <authorList>
            <person name="de Groot N.N."/>
        </authorList>
    </citation>
    <scope>NUCLEOTIDE SEQUENCE [LARGE SCALE GENOMIC DNA]</scope>
    <source>
        <strain evidence="9 10">LMG 2247</strain>
    </source>
</reference>
<evidence type="ECO:0000313" key="9">
    <source>
        <dbReference type="EMBL" id="SDH58234.1"/>
    </source>
</evidence>
<evidence type="ECO:0000313" key="10">
    <source>
        <dbReference type="Proteomes" id="UP000199706"/>
    </source>
</evidence>
<dbReference type="GO" id="GO:0005886">
    <property type="term" value="C:plasma membrane"/>
    <property type="evidence" value="ECO:0007669"/>
    <property type="project" value="UniProtKB-SubCell"/>
</dbReference>
<dbReference type="Proteomes" id="UP000199706">
    <property type="component" value="Unassembled WGS sequence"/>
</dbReference>
<organism evidence="9 10">
    <name type="scientific">Paraburkholderia phenazinium</name>
    <dbReference type="NCBI Taxonomy" id="60549"/>
    <lineage>
        <taxon>Bacteria</taxon>
        <taxon>Pseudomonadati</taxon>
        <taxon>Pseudomonadota</taxon>
        <taxon>Betaproteobacteria</taxon>
        <taxon>Burkholderiales</taxon>
        <taxon>Burkholderiaceae</taxon>
        <taxon>Paraburkholderia</taxon>
    </lineage>
</organism>
<sequence>MNAFILFLVLLKATVTSFAGLASISVVRDELVVHRHVLTDEQLNEAVVVTRSTPGPVGLYVVAVGYQAAGTPGAVAGWAAMTAPALAILPLLLLFRRYLRHPRVHSALQCIVIASAALLLATVYPFAKSAVTGPVSAIAALITLPLMVRFKVDPALIILGTVLVGMSMYALNLTAYL</sequence>
<evidence type="ECO:0000256" key="3">
    <source>
        <dbReference type="ARBA" id="ARBA00022475"/>
    </source>
</evidence>
<feature type="signal peptide" evidence="8">
    <location>
        <begin position="1"/>
        <end position="19"/>
    </location>
</feature>
<evidence type="ECO:0000256" key="7">
    <source>
        <dbReference type="SAM" id="Phobius"/>
    </source>
</evidence>
<dbReference type="EMBL" id="FNCJ01000011">
    <property type="protein sequence ID" value="SDH58234.1"/>
    <property type="molecule type" value="Genomic_DNA"/>
</dbReference>
<feature type="transmembrane region" description="Helical" evidence="7">
    <location>
        <begin position="155"/>
        <end position="176"/>
    </location>
</feature>
<evidence type="ECO:0000256" key="6">
    <source>
        <dbReference type="ARBA" id="ARBA00023136"/>
    </source>
</evidence>
<dbReference type="OrthoDB" id="556585at2"/>
<comment type="subcellular location">
    <subcellularLocation>
        <location evidence="1">Cell membrane</location>
        <topology evidence="1">Multi-pass membrane protein</topology>
    </subcellularLocation>
</comment>
<dbReference type="AlphaFoldDB" id="A0A1G8DKN3"/>
<proteinExistence type="inferred from homology"/>
<dbReference type="RefSeq" id="WP_090686859.1">
    <property type="nucleotide sequence ID" value="NZ_FNCJ01000011.1"/>
</dbReference>